<evidence type="ECO:0000313" key="5">
    <source>
        <dbReference type="EMBL" id="PHQ15449.1"/>
    </source>
</evidence>
<dbReference type="CDD" id="cd06133">
    <property type="entry name" value="ERI-1_3'hExo_like"/>
    <property type="match status" value="1"/>
</dbReference>
<dbReference type="SMART" id="SM00479">
    <property type="entry name" value="EXOIII"/>
    <property type="match status" value="1"/>
</dbReference>
<dbReference type="InterPro" id="IPR047201">
    <property type="entry name" value="ERI-1_3'hExo-like"/>
</dbReference>
<evidence type="ECO:0000256" key="3">
    <source>
        <dbReference type="ARBA" id="ARBA00022839"/>
    </source>
</evidence>
<dbReference type="InterPro" id="IPR051274">
    <property type="entry name" value="3-5_Exoribonuclease"/>
</dbReference>
<sequence>MHILVVDLEATCWQGHLPGTVRRQTVNDMEVLEIGCALATADGNVLDSASFLARPVLRPRLSEFCRELTGIRQQDADRAPHYGEAVAQLNAWLADKPAIDLWVSWGDYDFYQLEAEFYRNHCAPAFMARPHLNLKLAWRKTTGLQGRMDFADVLAHHRLDFEGRPHRGVDDARNAARLLRHIDSRYLRLHLQWHSRQVLRHLGVKPGLLRYLLPGMAARW</sequence>
<organism evidence="5 6">
    <name type="scientific">Marinobacter profundi</name>
    <dbReference type="NCBI Taxonomy" id="2666256"/>
    <lineage>
        <taxon>Bacteria</taxon>
        <taxon>Pseudomonadati</taxon>
        <taxon>Pseudomonadota</taxon>
        <taxon>Gammaproteobacteria</taxon>
        <taxon>Pseudomonadales</taxon>
        <taxon>Marinobacteraceae</taxon>
        <taxon>Marinobacter</taxon>
    </lineage>
</organism>
<dbReference type="InterPro" id="IPR012337">
    <property type="entry name" value="RNaseH-like_sf"/>
</dbReference>
<dbReference type="AlphaFoldDB" id="A0A2G1ULY9"/>
<dbReference type="PANTHER" id="PTHR23044:SF61">
    <property type="entry name" value="3'-5' EXORIBONUCLEASE 1-RELATED"/>
    <property type="match status" value="1"/>
</dbReference>
<evidence type="ECO:0000256" key="2">
    <source>
        <dbReference type="ARBA" id="ARBA00022801"/>
    </source>
</evidence>
<dbReference type="GO" id="GO:0003676">
    <property type="term" value="F:nucleic acid binding"/>
    <property type="evidence" value="ECO:0007669"/>
    <property type="project" value="InterPro"/>
</dbReference>
<dbReference type="InterPro" id="IPR013520">
    <property type="entry name" value="Ribonucl_H"/>
</dbReference>
<gene>
    <name evidence="5" type="ORF">CLH61_10055</name>
</gene>
<dbReference type="SUPFAM" id="SSF53098">
    <property type="entry name" value="Ribonuclease H-like"/>
    <property type="match status" value="1"/>
</dbReference>
<evidence type="ECO:0000259" key="4">
    <source>
        <dbReference type="SMART" id="SM00479"/>
    </source>
</evidence>
<dbReference type="Pfam" id="PF00929">
    <property type="entry name" value="RNase_T"/>
    <property type="match status" value="1"/>
</dbReference>
<accession>A0A2G1ULY9</accession>
<feature type="domain" description="Exonuclease" evidence="4">
    <location>
        <begin position="2"/>
        <end position="188"/>
    </location>
</feature>
<protein>
    <submittedName>
        <fullName evidence="5">Exonuclease</fullName>
    </submittedName>
</protein>
<keyword evidence="2" id="KW-0378">Hydrolase</keyword>
<dbReference type="PANTHER" id="PTHR23044">
    <property type="entry name" value="3'-5' EXONUCLEASE ERI1-RELATED"/>
    <property type="match status" value="1"/>
</dbReference>
<dbReference type="EMBL" id="NTFH01000007">
    <property type="protein sequence ID" value="PHQ15449.1"/>
    <property type="molecule type" value="Genomic_DNA"/>
</dbReference>
<proteinExistence type="predicted"/>
<dbReference type="Proteomes" id="UP000231409">
    <property type="component" value="Unassembled WGS sequence"/>
</dbReference>
<dbReference type="InterPro" id="IPR036397">
    <property type="entry name" value="RNaseH_sf"/>
</dbReference>
<keyword evidence="3 5" id="KW-0269">Exonuclease</keyword>
<name>A0A2G1ULY9_9GAMM</name>
<evidence type="ECO:0000313" key="6">
    <source>
        <dbReference type="Proteomes" id="UP000231409"/>
    </source>
</evidence>
<comment type="caution">
    <text evidence="5">The sequence shown here is derived from an EMBL/GenBank/DDBJ whole genome shotgun (WGS) entry which is preliminary data.</text>
</comment>
<keyword evidence="1" id="KW-0540">Nuclease</keyword>
<dbReference type="GO" id="GO:0000175">
    <property type="term" value="F:3'-5'-RNA exonuclease activity"/>
    <property type="evidence" value="ECO:0007669"/>
    <property type="project" value="InterPro"/>
</dbReference>
<reference evidence="5 6" key="1">
    <citation type="submission" date="2017-09" db="EMBL/GenBank/DDBJ databases">
        <title>The draft genome sequences of Marinobacter sp. PWS21.</title>
        <authorList>
            <person name="Cao J."/>
        </authorList>
    </citation>
    <scope>NUCLEOTIDE SEQUENCE [LARGE SCALE GENOMIC DNA]</scope>
    <source>
        <strain evidence="5 6">PWS21</strain>
    </source>
</reference>
<evidence type="ECO:0000256" key="1">
    <source>
        <dbReference type="ARBA" id="ARBA00022722"/>
    </source>
</evidence>
<dbReference type="GO" id="GO:0006259">
    <property type="term" value="P:DNA metabolic process"/>
    <property type="evidence" value="ECO:0007669"/>
    <property type="project" value="UniProtKB-ARBA"/>
</dbReference>
<keyword evidence="6" id="KW-1185">Reference proteome</keyword>
<dbReference type="RefSeq" id="WP_099614573.1">
    <property type="nucleotide sequence ID" value="NZ_KZ319370.1"/>
</dbReference>
<dbReference type="Gene3D" id="3.30.420.10">
    <property type="entry name" value="Ribonuclease H-like superfamily/Ribonuclease H"/>
    <property type="match status" value="1"/>
</dbReference>